<feature type="chain" id="PRO_5011766967" description="Right handed beta helix region" evidence="2">
    <location>
        <begin position="25"/>
        <end position="627"/>
    </location>
</feature>
<dbReference type="AlphaFoldDB" id="A0A1I0Y3N4"/>
<feature type="compositionally biased region" description="Basic and acidic residues" evidence="1">
    <location>
        <begin position="36"/>
        <end position="48"/>
    </location>
</feature>
<feature type="region of interest" description="Disordered" evidence="1">
    <location>
        <begin position="29"/>
        <end position="53"/>
    </location>
</feature>
<dbReference type="Proteomes" id="UP000198838">
    <property type="component" value="Unassembled WGS sequence"/>
</dbReference>
<evidence type="ECO:0000313" key="4">
    <source>
        <dbReference type="Proteomes" id="UP000198838"/>
    </source>
</evidence>
<dbReference type="PROSITE" id="PS51257">
    <property type="entry name" value="PROKAR_LIPOPROTEIN"/>
    <property type="match status" value="1"/>
</dbReference>
<accession>A0A1I0Y3N4</accession>
<feature type="compositionally biased region" description="Basic and acidic residues" evidence="1">
    <location>
        <begin position="92"/>
        <end position="134"/>
    </location>
</feature>
<evidence type="ECO:0000313" key="3">
    <source>
        <dbReference type="EMBL" id="SFB07782.1"/>
    </source>
</evidence>
<gene>
    <name evidence="3" type="ORF">SAMN05216249_108105</name>
</gene>
<keyword evidence="2" id="KW-0732">Signal</keyword>
<dbReference type="STRING" id="1120918.SAMN05216249_108105"/>
<name>A0A1I0Y3N4_9FIRM</name>
<feature type="signal peptide" evidence="2">
    <location>
        <begin position="1"/>
        <end position="24"/>
    </location>
</feature>
<sequence length="627" mass="65812">MQYKKMRIFCGLMVAGMVATSLSACTSSSTKTAIVSDDKNSTENKFEYTDGSDIDDLAGKSVMGTVTKVDGSTITLSVMEGGGQPPLGEAPSEDRDSSLDDKKEMPKETDDNSESETTKENSDKKEMPEMETKEATLTISDESVLSGITLLEIEEGSNLEISFDDDGNISSISLSEGFGGGQPPQGQSSGVDSYDAVTEYSEDTEESNESYTSTNTDENAILVSNGANVTLDNITVDRTSSDSTGGDNSSFYGVGAAILTIDGTTNITNANISTDAAGGAGVFAYADGVVNISDSTIYTKQNTSGGIHVAGGGTLYANNLNVTTEGESAAAIRSDRGGGTMIVDQGTYTSNGVGSPAVYCTADIAVNNATLKSNGSEAICMEGFNNLYLYDCDISGNMQDLEANDTTWDIIVYQSMSGDAEVGNATMQIVGGSLEAKNGGLIYTTNTQSNILLSDVDITYSDDSEFFLMATGNTNSRGWGNEGENGADCTFTADSQEMSGKVIWDSISQLDFYMTNASTLTGSFEDDETYAGNGGDGYCNVYISSDSKWIVTSDSTVTNLYCEGTILDENQKTVSIVGTDGTVYVEGTSDLTITVESYGDSVDLSGAALTTDFECPLYTTSSSLKNA</sequence>
<evidence type="ECO:0008006" key="5">
    <source>
        <dbReference type="Google" id="ProtNLM"/>
    </source>
</evidence>
<dbReference type="EMBL" id="FOJY01000008">
    <property type="protein sequence ID" value="SFB07782.1"/>
    <property type="molecule type" value="Genomic_DNA"/>
</dbReference>
<feature type="region of interest" description="Disordered" evidence="1">
    <location>
        <begin position="76"/>
        <end position="138"/>
    </location>
</feature>
<reference evidence="3 4" key="1">
    <citation type="submission" date="2016-10" db="EMBL/GenBank/DDBJ databases">
        <authorList>
            <person name="de Groot N.N."/>
        </authorList>
    </citation>
    <scope>NUCLEOTIDE SEQUENCE [LARGE SCALE GENOMIC DNA]</scope>
    <source>
        <strain evidence="3 4">DSM 5522</strain>
    </source>
</reference>
<dbReference type="RefSeq" id="WP_092872121.1">
    <property type="nucleotide sequence ID" value="NZ_FOJY01000008.1"/>
</dbReference>
<organism evidence="3 4">
    <name type="scientific">Acetitomaculum ruminis DSM 5522</name>
    <dbReference type="NCBI Taxonomy" id="1120918"/>
    <lineage>
        <taxon>Bacteria</taxon>
        <taxon>Bacillati</taxon>
        <taxon>Bacillota</taxon>
        <taxon>Clostridia</taxon>
        <taxon>Lachnospirales</taxon>
        <taxon>Lachnospiraceae</taxon>
        <taxon>Acetitomaculum</taxon>
    </lineage>
</organism>
<dbReference type="Gene3D" id="2.160.20.20">
    <property type="match status" value="1"/>
</dbReference>
<evidence type="ECO:0000256" key="2">
    <source>
        <dbReference type="SAM" id="SignalP"/>
    </source>
</evidence>
<dbReference type="OrthoDB" id="355208at2"/>
<proteinExistence type="predicted"/>
<keyword evidence="4" id="KW-1185">Reference proteome</keyword>
<dbReference type="InterPro" id="IPR012332">
    <property type="entry name" value="Autotransporter_pectin_lyase_C"/>
</dbReference>
<protein>
    <recommendedName>
        <fullName evidence="5">Right handed beta helix region</fullName>
    </recommendedName>
</protein>
<feature type="region of interest" description="Disordered" evidence="1">
    <location>
        <begin position="172"/>
        <end position="214"/>
    </location>
</feature>
<evidence type="ECO:0000256" key="1">
    <source>
        <dbReference type="SAM" id="MobiDB-lite"/>
    </source>
</evidence>